<comment type="caution">
    <text evidence="4">The sequence shown here is derived from an EMBL/GenBank/DDBJ whole genome shotgun (WGS) entry which is preliminary data.</text>
</comment>
<evidence type="ECO:0000256" key="2">
    <source>
        <dbReference type="ARBA" id="ARBA00023002"/>
    </source>
</evidence>
<dbReference type="PRINTS" id="PR00081">
    <property type="entry name" value="GDHRDH"/>
</dbReference>
<feature type="compositionally biased region" description="Polar residues" evidence="3">
    <location>
        <begin position="337"/>
        <end position="346"/>
    </location>
</feature>
<evidence type="ECO:0000256" key="3">
    <source>
        <dbReference type="SAM" id="MobiDB-lite"/>
    </source>
</evidence>
<accession>A0A8H7EH34</accession>
<reference evidence="4" key="2">
    <citation type="submission" date="2020-08" db="EMBL/GenBank/DDBJ databases">
        <title>Draft Genome Sequence of Cumin Blight Pathogen Alternaria burnsii.</title>
        <authorList>
            <person name="Feng Z."/>
        </authorList>
    </citation>
    <scope>NUCLEOTIDE SEQUENCE</scope>
    <source>
        <strain evidence="4">CBS107.38</strain>
    </source>
</reference>
<dbReference type="EMBL" id="JAAABM010000004">
    <property type="protein sequence ID" value="KAF7678336.1"/>
    <property type="molecule type" value="Genomic_DNA"/>
</dbReference>
<gene>
    <name evidence="4" type="ORF">GT037_003717</name>
</gene>
<reference evidence="4" key="1">
    <citation type="submission" date="2020-01" db="EMBL/GenBank/DDBJ databases">
        <authorList>
            <person name="Feng Z.H.Z."/>
        </authorList>
    </citation>
    <scope>NUCLEOTIDE SEQUENCE</scope>
    <source>
        <strain evidence="4">CBS107.38</strain>
    </source>
</reference>
<evidence type="ECO:0000256" key="1">
    <source>
        <dbReference type="ARBA" id="ARBA00006484"/>
    </source>
</evidence>
<dbReference type="SUPFAM" id="SSF51735">
    <property type="entry name" value="NAD(P)-binding Rossmann-fold domains"/>
    <property type="match status" value="1"/>
</dbReference>
<dbReference type="GO" id="GO:0016491">
    <property type="term" value="F:oxidoreductase activity"/>
    <property type="evidence" value="ECO:0007669"/>
    <property type="project" value="UniProtKB-KW"/>
</dbReference>
<dbReference type="PANTHER" id="PTHR43639:SF1">
    <property type="entry name" value="SHORT-CHAIN DEHYDROGENASE_REDUCTASE FAMILY PROTEIN"/>
    <property type="match status" value="1"/>
</dbReference>
<dbReference type="RefSeq" id="XP_038788471.1">
    <property type="nucleotide sequence ID" value="XM_038928764.1"/>
</dbReference>
<dbReference type="PRINTS" id="PR00080">
    <property type="entry name" value="SDRFAMILY"/>
</dbReference>
<protein>
    <submittedName>
        <fullName evidence="4">Uncharacterized protein</fullName>
    </submittedName>
</protein>
<keyword evidence="2" id="KW-0560">Oxidoreductase</keyword>
<dbReference type="Gene3D" id="3.40.50.720">
    <property type="entry name" value="NAD(P)-binding Rossmann-like Domain"/>
    <property type="match status" value="1"/>
</dbReference>
<dbReference type="InterPro" id="IPR036291">
    <property type="entry name" value="NAD(P)-bd_dom_sf"/>
</dbReference>
<dbReference type="AlphaFoldDB" id="A0A8H7EH34"/>
<evidence type="ECO:0000313" key="5">
    <source>
        <dbReference type="Proteomes" id="UP000596902"/>
    </source>
</evidence>
<proteinExistence type="inferred from homology"/>
<dbReference type="GeneID" id="62201942"/>
<name>A0A8H7EH34_9PLEO</name>
<keyword evidence="5" id="KW-1185">Reference proteome</keyword>
<sequence>MNAAPQQLKVLLTGGARGIGRGLFRHLLTAGHDVIILDSNKEELEHVRYRAQEWSKGRKGSWFALECDLSKRTELKTAVDEVKRKFGGRLDVLINNAFPTDLSLSKDRSMEAEGEDIEKEWDLKVAIGLTAPYILSRLCVPLLAAGRSTPNSPGTIINMSSTRAHQSESDHEAYSSVKAGLLGLTQSMAVSLGHRHKIRVNAIIPGWIHVANENKAADDGNVKWEEGLSKEDTAWHPSGRVGKVEDIAKAVEYLIGNEFVTGQEVVVDGGVGRKMVYPDEPPTLHEQGMPNAARAHRSRTAKKNALSKDLNVTISSSDQAFLTKSFSTVKNVMTEQNAGSTANAPSISDAGVSASDALPKKPGQLSSSPIVDQALDNLLVMIRPERQALLQGPCITIHVGETSVIDISKRAAMAASSVLHKHFTANPESLEYRFSRDQVHSGAVRFLLIDWMQETCNEFEAYAIPAQKTFGEDVAILCAARLLGMERYCRHILTGYIGYLKTQLPSYEEIIAIEQNATSDKDPLWTAMINHLCHDRYKGLLPDPEDFEAFLEKHTRLKKAMESADIFFAGYAKKRAEGREKARRQRWEQNQAEKCQRIAKGQLAAESLKKKLDEKGSGLMSVTTDEAEVLRGRTRTR</sequence>
<feature type="region of interest" description="Disordered" evidence="3">
    <location>
        <begin position="337"/>
        <end position="366"/>
    </location>
</feature>
<comment type="similarity">
    <text evidence="1">Belongs to the short-chain dehydrogenases/reductases (SDR) family.</text>
</comment>
<dbReference type="Proteomes" id="UP000596902">
    <property type="component" value="Unassembled WGS sequence"/>
</dbReference>
<dbReference type="PANTHER" id="PTHR43639">
    <property type="entry name" value="OXIDOREDUCTASE, SHORT-CHAIN DEHYDROGENASE/REDUCTASE FAMILY (AFU_ORTHOLOGUE AFUA_5G02870)"/>
    <property type="match status" value="1"/>
</dbReference>
<dbReference type="Pfam" id="PF13561">
    <property type="entry name" value="adh_short_C2"/>
    <property type="match status" value="1"/>
</dbReference>
<dbReference type="InterPro" id="IPR002347">
    <property type="entry name" value="SDR_fam"/>
</dbReference>
<organism evidence="4 5">
    <name type="scientific">Alternaria burnsii</name>
    <dbReference type="NCBI Taxonomy" id="1187904"/>
    <lineage>
        <taxon>Eukaryota</taxon>
        <taxon>Fungi</taxon>
        <taxon>Dikarya</taxon>
        <taxon>Ascomycota</taxon>
        <taxon>Pezizomycotina</taxon>
        <taxon>Dothideomycetes</taxon>
        <taxon>Pleosporomycetidae</taxon>
        <taxon>Pleosporales</taxon>
        <taxon>Pleosporineae</taxon>
        <taxon>Pleosporaceae</taxon>
        <taxon>Alternaria</taxon>
        <taxon>Alternaria sect. Alternaria</taxon>
    </lineage>
</organism>
<evidence type="ECO:0000313" key="4">
    <source>
        <dbReference type="EMBL" id="KAF7678336.1"/>
    </source>
</evidence>